<dbReference type="AlphaFoldDB" id="A0A250X317"/>
<dbReference type="Gene3D" id="1.10.287.1490">
    <property type="match status" value="1"/>
</dbReference>
<keyword evidence="3" id="KW-1185">Reference proteome</keyword>
<dbReference type="PANTHER" id="PTHR36080">
    <property type="entry name" value="DBJ|BAA96220.1"/>
    <property type="match status" value="1"/>
</dbReference>
<name>A0A250X317_9CHLO</name>
<keyword evidence="1" id="KW-0175">Coiled coil</keyword>
<gene>
    <name evidence="2" type="ORF">CEUSTIGMA_g4899.t1</name>
</gene>
<evidence type="ECO:0000256" key="1">
    <source>
        <dbReference type="SAM" id="Coils"/>
    </source>
</evidence>
<organism evidence="2 3">
    <name type="scientific">Chlamydomonas eustigma</name>
    <dbReference type="NCBI Taxonomy" id="1157962"/>
    <lineage>
        <taxon>Eukaryota</taxon>
        <taxon>Viridiplantae</taxon>
        <taxon>Chlorophyta</taxon>
        <taxon>core chlorophytes</taxon>
        <taxon>Chlorophyceae</taxon>
        <taxon>CS clade</taxon>
        <taxon>Chlamydomonadales</taxon>
        <taxon>Chlamydomonadaceae</taxon>
        <taxon>Chlamydomonas</taxon>
    </lineage>
</organism>
<dbReference type="PANTHER" id="PTHR36080:SF1">
    <property type="entry name" value="DBJ|BAA96220.1"/>
    <property type="match status" value="1"/>
</dbReference>
<dbReference type="OrthoDB" id="544912at2759"/>
<evidence type="ECO:0000313" key="2">
    <source>
        <dbReference type="EMBL" id="GAX77455.1"/>
    </source>
</evidence>
<feature type="coiled-coil region" evidence="1">
    <location>
        <begin position="60"/>
        <end position="115"/>
    </location>
</feature>
<reference evidence="2 3" key="1">
    <citation type="submission" date="2017-08" db="EMBL/GenBank/DDBJ databases">
        <title>Acidophilic green algal genome provides insights into adaptation to an acidic environment.</title>
        <authorList>
            <person name="Hirooka S."/>
            <person name="Hirose Y."/>
            <person name="Kanesaki Y."/>
            <person name="Higuchi S."/>
            <person name="Fujiwara T."/>
            <person name="Onuma R."/>
            <person name="Era A."/>
            <person name="Ohbayashi R."/>
            <person name="Uzuka A."/>
            <person name="Nozaki H."/>
            <person name="Yoshikawa H."/>
            <person name="Miyagishima S.Y."/>
        </authorList>
    </citation>
    <scope>NUCLEOTIDE SEQUENCE [LARGE SCALE GENOMIC DNA]</scope>
    <source>
        <strain evidence="2 3">NIES-2499</strain>
    </source>
</reference>
<accession>A0A250X317</accession>
<comment type="caution">
    <text evidence="2">The sequence shown here is derived from an EMBL/GenBank/DDBJ whole genome shotgun (WGS) entry which is preliminary data.</text>
</comment>
<evidence type="ECO:0000313" key="3">
    <source>
        <dbReference type="Proteomes" id="UP000232323"/>
    </source>
</evidence>
<proteinExistence type="predicted"/>
<dbReference type="Proteomes" id="UP000232323">
    <property type="component" value="Unassembled WGS sequence"/>
</dbReference>
<dbReference type="EMBL" id="BEGY01000025">
    <property type="protein sequence ID" value="GAX77455.1"/>
    <property type="molecule type" value="Genomic_DNA"/>
</dbReference>
<sequence length="153" mass="17178">MLPMNHLPVLDKHVKVPETPDWGRASGNIEDTKIVVGALKSLIDDAVFLDEDAYYGAAQLSSLQNKLQAANRRIQEMEMEATALRAEVDSKNENILELTSSHKEAKDQILELKLELENNAKIFQMHYQEIITRNEEIERLNAMVAAASGEASF</sequence>
<protein>
    <submittedName>
        <fullName evidence="2">Uncharacterized protein</fullName>
    </submittedName>
</protein>